<accession>A0ABT8YDL8</accession>
<gene>
    <name evidence="1" type="ORF">Q4F19_18725</name>
</gene>
<organism evidence="1 2">
    <name type="scientific">Sphingomonas natans</name>
    <dbReference type="NCBI Taxonomy" id="3063330"/>
    <lineage>
        <taxon>Bacteria</taxon>
        <taxon>Pseudomonadati</taxon>
        <taxon>Pseudomonadota</taxon>
        <taxon>Alphaproteobacteria</taxon>
        <taxon>Sphingomonadales</taxon>
        <taxon>Sphingomonadaceae</taxon>
        <taxon>Sphingomonas</taxon>
    </lineage>
</organism>
<name>A0ABT8YDL8_9SPHN</name>
<keyword evidence="2" id="KW-1185">Reference proteome</keyword>
<dbReference type="Proteomes" id="UP001169764">
    <property type="component" value="Unassembled WGS sequence"/>
</dbReference>
<dbReference type="EMBL" id="JAUOTP010000010">
    <property type="protein sequence ID" value="MDO6416425.1"/>
    <property type="molecule type" value="Genomic_DNA"/>
</dbReference>
<comment type="caution">
    <text evidence="1">The sequence shown here is derived from an EMBL/GenBank/DDBJ whole genome shotgun (WGS) entry which is preliminary data.</text>
</comment>
<reference evidence="1" key="1">
    <citation type="submission" date="2023-07" db="EMBL/GenBank/DDBJ databases">
        <authorList>
            <person name="Kim M."/>
        </authorList>
    </citation>
    <scope>NUCLEOTIDE SEQUENCE</scope>
    <source>
        <strain evidence="1">BIUV-7</strain>
    </source>
</reference>
<evidence type="ECO:0000313" key="1">
    <source>
        <dbReference type="EMBL" id="MDO6416425.1"/>
    </source>
</evidence>
<proteinExistence type="predicted"/>
<protein>
    <submittedName>
        <fullName evidence="1">Uncharacterized protein</fullName>
    </submittedName>
</protein>
<dbReference type="RefSeq" id="WP_303545928.1">
    <property type="nucleotide sequence ID" value="NZ_JAUOTP010000010.1"/>
</dbReference>
<evidence type="ECO:0000313" key="2">
    <source>
        <dbReference type="Proteomes" id="UP001169764"/>
    </source>
</evidence>
<sequence>MLDVDIDDLGILRATGIGHWSIAEVEAYYAKLGTLVAAQRAARRPIRVLIDAVAAELQLPPVQARINAHAERLYEPGDRVAIVVRNNLFKARGRDVAPADRVVFFCSHSAAETWLLAYDPGLRGGGQAARS</sequence>